<keyword evidence="4" id="KW-0812">Transmembrane</keyword>
<keyword evidence="6" id="KW-0998">Cell outer membrane</keyword>
<dbReference type="InterPro" id="IPR003423">
    <property type="entry name" value="OMP_efflux"/>
</dbReference>
<organism evidence="7">
    <name type="scientific">marine metagenome</name>
    <dbReference type="NCBI Taxonomy" id="408172"/>
    <lineage>
        <taxon>unclassified sequences</taxon>
        <taxon>metagenomes</taxon>
        <taxon>ecological metagenomes</taxon>
    </lineage>
</organism>
<dbReference type="GO" id="GO:0015288">
    <property type="term" value="F:porin activity"/>
    <property type="evidence" value="ECO:0007669"/>
    <property type="project" value="TreeGrafter"/>
</dbReference>
<evidence type="ECO:0000256" key="1">
    <source>
        <dbReference type="ARBA" id="ARBA00004442"/>
    </source>
</evidence>
<evidence type="ECO:0000256" key="3">
    <source>
        <dbReference type="ARBA" id="ARBA00022452"/>
    </source>
</evidence>
<evidence type="ECO:0008006" key="8">
    <source>
        <dbReference type="Google" id="ProtNLM"/>
    </source>
</evidence>
<keyword evidence="5" id="KW-0472">Membrane</keyword>
<dbReference type="AlphaFoldDB" id="A0A382I4M4"/>
<dbReference type="InterPro" id="IPR051906">
    <property type="entry name" value="TolC-like"/>
</dbReference>
<gene>
    <name evidence="7" type="ORF">METZ01_LOCUS247410</name>
</gene>
<evidence type="ECO:0000256" key="5">
    <source>
        <dbReference type="ARBA" id="ARBA00023136"/>
    </source>
</evidence>
<evidence type="ECO:0000256" key="4">
    <source>
        <dbReference type="ARBA" id="ARBA00022692"/>
    </source>
</evidence>
<keyword evidence="2" id="KW-0813">Transport</keyword>
<name>A0A382I4M4_9ZZZZ</name>
<feature type="non-terminal residue" evidence="7">
    <location>
        <position position="1"/>
    </location>
</feature>
<dbReference type="GO" id="GO:1990281">
    <property type="term" value="C:efflux pump complex"/>
    <property type="evidence" value="ECO:0007669"/>
    <property type="project" value="TreeGrafter"/>
</dbReference>
<evidence type="ECO:0000256" key="6">
    <source>
        <dbReference type="ARBA" id="ARBA00023237"/>
    </source>
</evidence>
<dbReference type="PANTHER" id="PTHR30026">
    <property type="entry name" value="OUTER MEMBRANE PROTEIN TOLC"/>
    <property type="match status" value="1"/>
</dbReference>
<dbReference type="SUPFAM" id="SSF56954">
    <property type="entry name" value="Outer membrane efflux proteins (OEP)"/>
    <property type="match status" value="1"/>
</dbReference>
<evidence type="ECO:0000256" key="2">
    <source>
        <dbReference type="ARBA" id="ARBA00022448"/>
    </source>
</evidence>
<sequence length="233" mass="26479">EIAIEFFKKTIGFPISKKLFLVGKLHDGESMEFEYDTLVDVMRVSQPASIQASQTIRLMKENISAVRSEFMPSLFLSGSYQSLKTYDDGKFADEDFRNSQSVSLNLNIPIFKGFGSSARLQKAKADHLKSQYRQHDLLENMQLELKSIILSIKTLDKKLILGEKELELALKGRETAEALLESGRISQLDMEDAELTLLKAELGLLQYKLDYQTSMAALYRLIGRKDLNDENKN</sequence>
<dbReference type="GO" id="GO:0015562">
    <property type="term" value="F:efflux transmembrane transporter activity"/>
    <property type="evidence" value="ECO:0007669"/>
    <property type="project" value="InterPro"/>
</dbReference>
<dbReference type="PANTHER" id="PTHR30026:SF20">
    <property type="entry name" value="OUTER MEMBRANE PROTEIN TOLC"/>
    <property type="match status" value="1"/>
</dbReference>
<dbReference type="GO" id="GO:0009279">
    <property type="term" value="C:cell outer membrane"/>
    <property type="evidence" value="ECO:0007669"/>
    <property type="project" value="UniProtKB-SubCell"/>
</dbReference>
<protein>
    <recommendedName>
        <fullName evidence="8">TolC family protein</fullName>
    </recommendedName>
</protein>
<comment type="subcellular location">
    <subcellularLocation>
        <location evidence="1">Cell outer membrane</location>
    </subcellularLocation>
</comment>
<proteinExistence type="predicted"/>
<dbReference type="Pfam" id="PF02321">
    <property type="entry name" value="OEP"/>
    <property type="match status" value="1"/>
</dbReference>
<accession>A0A382I4M4</accession>
<keyword evidence="3" id="KW-1134">Transmembrane beta strand</keyword>
<dbReference type="EMBL" id="UINC01065175">
    <property type="protein sequence ID" value="SVB94556.1"/>
    <property type="molecule type" value="Genomic_DNA"/>
</dbReference>
<evidence type="ECO:0000313" key="7">
    <source>
        <dbReference type="EMBL" id="SVB94556.1"/>
    </source>
</evidence>
<reference evidence="7" key="1">
    <citation type="submission" date="2018-05" db="EMBL/GenBank/DDBJ databases">
        <authorList>
            <person name="Lanie J.A."/>
            <person name="Ng W.-L."/>
            <person name="Kazmierczak K.M."/>
            <person name="Andrzejewski T.M."/>
            <person name="Davidsen T.M."/>
            <person name="Wayne K.J."/>
            <person name="Tettelin H."/>
            <person name="Glass J.I."/>
            <person name="Rusch D."/>
            <person name="Podicherti R."/>
            <person name="Tsui H.-C.T."/>
            <person name="Winkler M.E."/>
        </authorList>
    </citation>
    <scope>NUCLEOTIDE SEQUENCE</scope>
</reference>
<dbReference type="Gene3D" id="1.20.1600.10">
    <property type="entry name" value="Outer membrane efflux proteins (OEP)"/>
    <property type="match status" value="1"/>
</dbReference>